<dbReference type="GO" id="GO:0006826">
    <property type="term" value="P:iron ion transport"/>
    <property type="evidence" value="ECO:0007669"/>
    <property type="project" value="UniProtKB-KW"/>
</dbReference>
<feature type="domain" description="TonB-dependent receptor-like beta-barrel" evidence="14">
    <location>
        <begin position="295"/>
        <end position="702"/>
    </location>
</feature>
<proteinExistence type="inferred from homology"/>
<protein>
    <submittedName>
        <fullName evidence="16">TonB-dependent receptor</fullName>
    </submittedName>
</protein>
<evidence type="ECO:0000256" key="11">
    <source>
        <dbReference type="PROSITE-ProRule" id="PRU01360"/>
    </source>
</evidence>
<evidence type="ECO:0000256" key="9">
    <source>
        <dbReference type="ARBA" id="ARBA00023136"/>
    </source>
</evidence>
<dbReference type="PROSITE" id="PS52016">
    <property type="entry name" value="TONB_DEPENDENT_REC_3"/>
    <property type="match status" value="1"/>
</dbReference>
<comment type="caution">
    <text evidence="16">The sequence shown here is derived from an EMBL/GenBank/DDBJ whole genome shotgun (WGS) entry which is preliminary data.</text>
</comment>
<dbReference type="InterPro" id="IPR012910">
    <property type="entry name" value="Plug_dom"/>
</dbReference>
<dbReference type="Pfam" id="PF00593">
    <property type="entry name" value="TonB_dep_Rec_b-barrel"/>
    <property type="match status" value="1"/>
</dbReference>
<keyword evidence="6" id="KW-0408">Iron</keyword>
<dbReference type="InterPro" id="IPR000531">
    <property type="entry name" value="Beta-barrel_TonB"/>
</dbReference>
<comment type="subcellular location">
    <subcellularLocation>
        <location evidence="1 11">Cell outer membrane</location>
        <topology evidence="1 11">Multi-pass membrane protein</topology>
    </subcellularLocation>
</comment>
<gene>
    <name evidence="16" type="ORF">GCM10025791_48720</name>
</gene>
<keyword evidence="2 11" id="KW-0813">Transport</keyword>
<name>A0AAV3U9W6_9ALTE</name>
<evidence type="ECO:0000256" key="5">
    <source>
        <dbReference type="ARBA" id="ARBA00022692"/>
    </source>
</evidence>
<evidence type="ECO:0000256" key="7">
    <source>
        <dbReference type="ARBA" id="ARBA00023065"/>
    </source>
</evidence>
<dbReference type="PANTHER" id="PTHR32552:SF81">
    <property type="entry name" value="TONB-DEPENDENT OUTER MEMBRANE RECEPTOR"/>
    <property type="match status" value="1"/>
</dbReference>
<keyword evidence="8 12" id="KW-0798">TonB box</keyword>
<feature type="signal peptide" evidence="13">
    <location>
        <begin position="1"/>
        <end position="33"/>
    </location>
</feature>
<dbReference type="InterPro" id="IPR039426">
    <property type="entry name" value="TonB-dep_rcpt-like"/>
</dbReference>
<evidence type="ECO:0000259" key="15">
    <source>
        <dbReference type="Pfam" id="PF07715"/>
    </source>
</evidence>
<dbReference type="Pfam" id="PF07715">
    <property type="entry name" value="Plug"/>
    <property type="match status" value="1"/>
</dbReference>
<evidence type="ECO:0000256" key="3">
    <source>
        <dbReference type="ARBA" id="ARBA00022452"/>
    </source>
</evidence>
<accession>A0AAV3U9W6</accession>
<dbReference type="RefSeq" id="WP_345428109.1">
    <property type="nucleotide sequence ID" value="NZ_AP031496.1"/>
</dbReference>
<evidence type="ECO:0000256" key="2">
    <source>
        <dbReference type="ARBA" id="ARBA00022448"/>
    </source>
</evidence>
<evidence type="ECO:0000256" key="10">
    <source>
        <dbReference type="ARBA" id="ARBA00023237"/>
    </source>
</evidence>
<keyword evidence="9 11" id="KW-0472">Membrane</keyword>
<keyword evidence="5 11" id="KW-0812">Transmembrane</keyword>
<keyword evidence="10 11" id="KW-0998">Cell outer membrane</keyword>
<reference evidence="17" key="1">
    <citation type="journal article" date="2019" name="Int. J. Syst. Evol. Microbiol.">
        <title>The Global Catalogue of Microorganisms (GCM) 10K type strain sequencing project: providing services to taxonomists for standard genome sequencing and annotation.</title>
        <authorList>
            <consortium name="The Broad Institute Genomics Platform"/>
            <consortium name="The Broad Institute Genome Sequencing Center for Infectious Disease"/>
            <person name="Wu L."/>
            <person name="Ma J."/>
        </authorList>
    </citation>
    <scope>NUCLEOTIDE SEQUENCE [LARGE SCALE GENOMIC DNA]</scope>
    <source>
        <strain evidence="17">JCM 19134</strain>
    </source>
</reference>
<feature type="domain" description="TonB-dependent receptor plug" evidence="15">
    <location>
        <begin position="55"/>
        <end position="160"/>
    </location>
</feature>
<dbReference type="PANTHER" id="PTHR32552">
    <property type="entry name" value="FERRICHROME IRON RECEPTOR-RELATED"/>
    <property type="match status" value="1"/>
</dbReference>
<keyword evidence="17" id="KW-1185">Reference proteome</keyword>
<dbReference type="AlphaFoldDB" id="A0AAV3U9W6"/>
<evidence type="ECO:0000259" key="14">
    <source>
        <dbReference type="Pfam" id="PF00593"/>
    </source>
</evidence>
<dbReference type="Gene3D" id="2.40.170.20">
    <property type="entry name" value="TonB-dependent receptor, beta-barrel domain"/>
    <property type="match status" value="1"/>
</dbReference>
<evidence type="ECO:0000256" key="4">
    <source>
        <dbReference type="ARBA" id="ARBA00022496"/>
    </source>
</evidence>
<evidence type="ECO:0000256" key="6">
    <source>
        <dbReference type="ARBA" id="ARBA00023004"/>
    </source>
</evidence>
<keyword evidence="4" id="KW-0410">Iron transport</keyword>
<keyword evidence="13" id="KW-0732">Signal</keyword>
<evidence type="ECO:0000256" key="12">
    <source>
        <dbReference type="RuleBase" id="RU003357"/>
    </source>
</evidence>
<dbReference type="EMBL" id="BAABLX010000080">
    <property type="protein sequence ID" value="GAA4961460.1"/>
    <property type="molecule type" value="Genomic_DNA"/>
</dbReference>
<dbReference type="Proteomes" id="UP001409585">
    <property type="component" value="Unassembled WGS sequence"/>
</dbReference>
<evidence type="ECO:0000256" key="1">
    <source>
        <dbReference type="ARBA" id="ARBA00004571"/>
    </source>
</evidence>
<comment type="similarity">
    <text evidence="11 12">Belongs to the TonB-dependent receptor family.</text>
</comment>
<evidence type="ECO:0000256" key="8">
    <source>
        <dbReference type="ARBA" id="ARBA00023077"/>
    </source>
</evidence>
<dbReference type="InterPro" id="IPR036942">
    <property type="entry name" value="Beta-barrel_TonB_sf"/>
</dbReference>
<keyword evidence="3 11" id="KW-1134">Transmembrane beta strand</keyword>
<evidence type="ECO:0000256" key="13">
    <source>
        <dbReference type="SAM" id="SignalP"/>
    </source>
</evidence>
<evidence type="ECO:0000313" key="16">
    <source>
        <dbReference type="EMBL" id="GAA4961460.1"/>
    </source>
</evidence>
<feature type="chain" id="PRO_5043517380" evidence="13">
    <location>
        <begin position="34"/>
        <end position="736"/>
    </location>
</feature>
<keyword evidence="16" id="KW-0675">Receptor</keyword>
<evidence type="ECO:0000313" key="17">
    <source>
        <dbReference type="Proteomes" id="UP001409585"/>
    </source>
</evidence>
<dbReference type="GO" id="GO:0009279">
    <property type="term" value="C:cell outer membrane"/>
    <property type="evidence" value="ECO:0007669"/>
    <property type="project" value="UniProtKB-SubCell"/>
</dbReference>
<sequence>MPTQHTVKTTLGSASAYLALGLISLPLANTASAQNEKAYLEEVVVTAQRREEKSLDVPISITSIGSESLAKGDVQQLSDIMKLTPGLRFDNQGALAQPTIRGVGTAVAVSGGGSNVGIYTDGYYSPNPFFADSDFLKPESVQVLKGPQGTLFGRNSTGGAILVTTPSPSQDLTGELSFAYSSFNTQQAKAEFSGGVTDTLALDVALQQRSSDGYLDNYLLGANGLAKAADDAGSYDRQALRLGAQWQLNDTTSILFRYSQADIEDRTSVAANSYEENGRLFAAAAAYGVPLATEPTRVSVDFQPEFYAKSDVFQLTVKTELPFASFTSYTQLRKERTDNFMDFDFSASPIFHYRYDVDDEVFTQEFLLSSTTETVSWTAGLFFFENESTFKNNQASFGGAAFFRNGGSSTLTQSVAAFADVTFTLSDDLFLTGGLRYGYDEISDAYLTLGVDASGNLIRQSVDDVDDSNLSPRLVLRYTPSENSSVFLSYTQGYKAGLLNVGGNTLEGINVEPEKIAAYELGYKWQTGQVTVDASTFYYDYQDLQVATFDGPTSIIENAANSTVYGLDGQVRIAFSQQLSVSVGGTFIAAEYEDFDRSQAWVQCLDFVACGAAFGMFSPQYVSADGNEMQRSPEFTANLGVNYILPLAEGEIDLSATAYYTSDFYFDSSESYQQDAYELISARAEWRNAQDNLSIALFADNLTDAEYRTQVLPQQLGALSMWGAPRSVGAELSVRF</sequence>
<organism evidence="16 17">
    <name type="scientific">Halioxenophilus aromaticivorans</name>
    <dbReference type="NCBI Taxonomy" id="1306992"/>
    <lineage>
        <taxon>Bacteria</taxon>
        <taxon>Pseudomonadati</taxon>
        <taxon>Pseudomonadota</taxon>
        <taxon>Gammaproteobacteria</taxon>
        <taxon>Alteromonadales</taxon>
        <taxon>Alteromonadaceae</taxon>
        <taxon>Halioxenophilus</taxon>
    </lineage>
</organism>
<dbReference type="SUPFAM" id="SSF56935">
    <property type="entry name" value="Porins"/>
    <property type="match status" value="1"/>
</dbReference>
<keyword evidence="7" id="KW-0406">Ion transport</keyword>